<dbReference type="SUPFAM" id="SSF51735">
    <property type="entry name" value="NAD(P)-binding Rossmann-fold domains"/>
    <property type="match status" value="1"/>
</dbReference>
<dbReference type="PANTHER" id="PTHR43128">
    <property type="entry name" value="L-2-HYDROXYCARBOXYLATE DEHYDROGENASE (NAD(P)(+))"/>
    <property type="match status" value="1"/>
</dbReference>
<dbReference type="GO" id="GO:0006089">
    <property type="term" value="P:lactate metabolic process"/>
    <property type="evidence" value="ECO:0007669"/>
    <property type="project" value="TreeGrafter"/>
</dbReference>
<keyword evidence="3 5" id="KW-0520">NAD</keyword>
<evidence type="ECO:0000256" key="3">
    <source>
        <dbReference type="ARBA" id="ARBA00023027"/>
    </source>
</evidence>
<evidence type="ECO:0000256" key="1">
    <source>
        <dbReference type="ARBA" id="ARBA00006054"/>
    </source>
</evidence>
<evidence type="ECO:0000259" key="8">
    <source>
        <dbReference type="Pfam" id="PF02866"/>
    </source>
</evidence>
<feature type="domain" description="Lactate/malate dehydrogenase N-terminal" evidence="7">
    <location>
        <begin position="2"/>
        <end position="144"/>
    </location>
</feature>
<sequence length="355" mass="37761">MDVAIIGATGDVGRAVCSDLIEHGELGAGSRLQLVGRAGGSSEAAVHGLRVDLIDAYDEKAPHIDVATSPDDVVADVVVVAAGRTIPTGTGQTIDRDRLAADNRIVFEQYADSLARHGSGHEVVIVVSNPVELAVEVFARRLGRHRVIGMGAWLDTLRFRREIAATLGIRRQRVSGFVAGQHGDRMVPLWSTVRLRGLDADERLEIVERLRGDRTLASFASEIATAKAHVTTQTDMAAAFGMVDAFPPDLQAVIRPYLTHTSGAKTANGTASATVDLIRTVLDGRDIVVAGQVLLDGEIELGGMPWRGVLGVPVAVGPEGWTRVMLDDLAPDESRLLWEVGQAINEAIVAWGGGQ</sequence>
<feature type="binding site" evidence="5">
    <location>
        <begin position="7"/>
        <end position="13"/>
    </location>
    <ligand>
        <name>NAD(+)</name>
        <dbReference type="ChEBI" id="CHEBI:57540"/>
    </ligand>
</feature>
<protein>
    <submittedName>
        <fullName evidence="9">Lactate dehydrogenase</fullName>
    </submittedName>
</protein>
<dbReference type="InterPro" id="IPR022383">
    <property type="entry name" value="Lactate/malate_DH_C"/>
</dbReference>
<dbReference type="Pfam" id="PF02866">
    <property type="entry name" value="Ldh_1_C"/>
    <property type="match status" value="1"/>
</dbReference>
<dbReference type="Gene3D" id="3.40.50.720">
    <property type="entry name" value="NAD(P)-binding Rossmann-like Domain"/>
    <property type="match status" value="1"/>
</dbReference>
<dbReference type="InterPro" id="IPR036291">
    <property type="entry name" value="NAD(P)-bd_dom_sf"/>
</dbReference>
<evidence type="ECO:0000259" key="7">
    <source>
        <dbReference type="Pfam" id="PF00056"/>
    </source>
</evidence>
<dbReference type="EMBL" id="CP134879">
    <property type="protein sequence ID" value="WNM23996.1"/>
    <property type="molecule type" value="Genomic_DNA"/>
</dbReference>
<dbReference type="GO" id="GO:0004459">
    <property type="term" value="F:L-lactate dehydrogenase (NAD+) activity"/>
    <property type="evidence" value="ECO:0007669"/>
    <property type="project" value="TreeGrafter"/>
</dbReference>
<feature type="domain" description="Lactate/malate dehydrogenase C-terminal" evidence="8">
    <location>
        <begin position="154"/>
        <end position="245"/>
    </location>
</feature>
<evidence type="ECO:0000313" key="10">
    <source>
        <dbReference type="Proteomes" id="UP001304125"/>
    </source>
</evidence>
<dbReference type="PANTHER" id="PTHR43128:SF16">
    <property type="entry name" value="L-LACTATE DEHYDROGENASE"/>
    <property type="match status" value="1"/>
</dbReference>
<evidence type="ECO:0000256" key="2">
    <source>
        <dbReference type="ARBA" id="ARBA00023002"/>
    </source>
</evidence>
<dbReference type="Gene3D" id="3.90.110.10">
    <property type="entry name" value="Lactate dehydrogenase/glycoside hydrolase, family 4, C-terminal"/>
    <property type="match status" value="1"/>
</dbReference>
<dbReference type="Pfam" id="PF00056">
    <property type="entry name" value="Ldh_1_N"/>
    <property type="match status" value="1"/>
</dbReference>
<proteinExistence type="inferred from homology"/>
<dbReference type="PIRSF" id="PIRSF000102">
    <property type="entry name" value="Lac_mal_DH"/>
    <property type="match status" value="1"/>
</dbReference>
<feature type="active site" description="Proton acceptor" evidence="4">
    <location>
        <position position="182"/>
    </location>
</feature>
<keyword evidence="10" id="KW-1185">Reference proteome</keyword>
<dbReference type="Proteomes" id="UP001304125">
    <property type="component" value="Chromosome"/>
</dbReference>
<accession>A0AA96F8K8</accession>
<dbReference type="SUPFAM" id="SSF56327">
    <property type="entry name" value="LDH C-terminal domain-like"/>
    <property type="match status" value="1"/>
</dbReference>
<evidence type="ECO:0000256" key="6">
    <source>
        <dbReference type="RuleBase" id="RU003369"/>
    </source>
</evidence>
<reference evidence="9 10" key="1">
    <citation type="submission" date="2023-09" db="EMBL/GenBank/DDBJ databases">
        <title>Demequina sp. a novel bacteria isolated from Capsicum annuum.</title>
        <authorList>
            <person name="Humaira Z."/>
            <person name="Lee J."/>
            <person name="Cho D."/>
        </authorList>
    </citation>
    <scope>NUCLEOTIDE SEQUENCE [LARGE SCALE GENOMIC DNA]</scope>
    <source>
        <strain evidence="9 10">OYTSA14</strain>
    </source>
</reference>
<evidence type="ECO:0000256" key="5">
    <source>
        <dbReference type="PIRSR" id="PIRSR000102-3"/>
    </source>
</evidence>
<organism evidence="9 10">
    <name type="scientific">Demequina capsici</name>
    <dbReference type="NCBI Taxonomy" id="3075620"/>
    <lineage>
        <taxon>Bacteria</taxon>
        <taxon>Bacillati</taxon>
        <taxon>Actinomycetota</taxon>
        <taxon>Actinomycetes</taxon>
        <taxon>Micrococcales</taxon>
        <taxon>Demequinaceae</taxon>
        <taxon>Demequina</taxon>
    </lineage>
</organism>
<comment type="similarity">
    <text evidence="1">Belongs to the LDH/MDH superfamily. LDH family.</text>
</comment>
<dbReference type="InterPro" id="IPR001236">
    <property type="entry name" value="Lactate/malate_DH_N"/>
</dbReference>
<evidence type="ECO:0000313" key="9">
    <source>
        <dbReference type="EMBL" id="WNM23996.1"/>
    </source>
</evidence>
<name>A0AA96F8K8_9MICO</name>
<dbReference type="InterPro" id="IPR001557">
    <property type="entry name" value="L-lactate/malate_DH"/>
</dbReference>
<dbReference type="RefSeq" id="WP_313497340.1">
    <property type="nucleotide sequence ID" value="NZ_CP134879.1"/>
</dbReference>
<evidence type="ECO:0000256" key="4">
    <source>
        <dbReference type="PIRSR" id="PIRSR000102-1"/>
    </source>
</evidence>
<feature type="binding site" evidence="5">
    <location>
        <position position="236"/>
    </location>
    <ligand>
        <name>NAD(+)</name>
        <dbReference type="ChEBI" id="CHEBI:57540"/>
    </ligand>
</feature>
<feature type="binding site" evidence="5">
    <location>
        <begin position="127"/>
        <end position="129"/>
    </location>
    <ligand>
        <name>NAD(+)</name>
        <dbReference type="ChEBI" id="CHEBI:57540"/>
    </ligand>
</feature>
<dbReference type="AlphaFoldDB" id="A0AA96F8K8"/>
<dbReference type="InterPro" id="IPR015955">
    <property type="entry name" value="Lactate_DH/Glyco_Ohase_4_C"/>
</dbReference>
<feature type="binding site" evidence="5">
    <location>
        <position position="103"/>
    </location>
    <ligand>
        <name>NAD(+)</name>
        <dbReference type="ChEBI" id="CHEBI:57540"/>
    </ligand>
</feature>
<gene>
    <name evidence="9" type="ORF">RN606_11600</name>
</gene>
<keyword evidence="2 6" id="KW-0560">Oxidoreductase</keyword>